<gene>
    <name evidence="1" type="ORF">QJV33_11265</name>
</gene>
<organism evidence="1 2">
    <name type="scientific">Commensalibacter nepenthis</name>
    <dbReference type="NCBI Taxonomy" id="3043872"/>
    <lineage>
        <taxon>Bacteria</taxon>
        <taxon>Pseudomonadati</taxon>
        <taxon>Pseudomonadota</taxon>
        <taxon>Alphaproteobacteria</taxon>
        <taxon>Acetobacterales</taxon>
        <taxon>Acetobacteraceae</taxon>
    </lineage>
</organism>
<keyword evidence="2" id="KW-1185">Reference proteome</keyword>
<evidence type="ECO:0000313" key="2">
    <source>
        <dbReference type="Proteomes" id="UP001431775"/>
    </source>
</evidence>
<dbReference type="RefSeq" id="WP_281463494.1">
    <property type="nucleotide sequence ID" value="NZ_JASBAN010000002.1"/>
</dbReference>
<evidence type="ECO:0000313" key="1">
    <source>
        <dbReference type="EMBL" id="MDI2113848.1"/>
    </source>
</evidence>
<name>A0ABT6QAB5_9PROT</name>
<comment type="caution">
    <text evidence="1">The sequence shown here is derived from an EMBL/GenBank/DDBJ whole genome shotgun (WGS) entry which is preliminary data.</text>
</comment>
<dbReference type="Proteomes" id="UP001431775">
    <property type="component" value="Unassembled WGS sequence"/>
</dbReference>
<dbReference type="EMBL" id="JASBAN010000002">
    <property type="protein sequence ID" value="MDI2113848.1"/>
    <property type="molecule type" value="Genomic_DNA"/>
</dbReference>
<accession>A0ABT6QAB5</accession>
<proteinExistence type="predicted"/>
<sequence>MPLTSILFPAPIVTSFPAPTSDPISSVRIEFPISFSFWILSQILNGAVISHKAS</sequence>
<protein>
    <submittedName>
        <fullName evidence="1">Uncharacterized protein</fullName>
    </submittedName>
</protein>
<reference evidence="1" key="1">
    <citation type="submission" date="2023-05" db="EMBL/GenBank/DDBJ databases">
        <title>Whole genome sequence of Commensalibacter sp.</title>
        <authorList>
            <person name="Charoenyingcharoen P."/>
            <person name="Yukphan P."/>
        </authorList>
    </citation>
    <scope>NUCLEOTIDE SEQUENCE</scope>
    <source>
        <strain evidence="1">TBRC 10068</strain>
    </source>
</reference>